<dbReference type="EMBL" id="AVOT02020118">
    <property type="protein sequence ID" value="MBW0508091.1"/>
    <property type="molecule type" value="Genomic_DNA"/>
</dbReference>
<evidence type="ECO:0000313" key="2">
    <source>
        <dbReference type="EMBL" id="MBW0508091.1"/>
    </source>
</evidence>
<dbReference type="PANTHER" id="PTHR37984:SF15">
    <property type="entry name" value="INTEGRASE CATALYTIC DOMAIN-CONTAINING PROTEIN"/>
    <property type="match status" value="1"/>
</dbReference>
<keyword evidence="3" id="KW-1185">Reference proteome</keyword>
<name>A0A9Q3HJT9_9BASI</name>
<organism evidence="2 3">
    <name type="scientific">Austropuccinia psidii MF-1</name>
    <dbReference type="NCBI Taxonomy" id="1389203"/>
    <lineage>
        <taxon>Eukaryota</taxon>
        <taxon>Fungi</taxon>
        <taxon>Dikarya</taxon>
        <taxon>Basidiomycota</taxon>
        <taxon>Pucciniomycotina</taxon>
        <taxon>Pucciniomycetes</taxon>
        <taxon>Pucciniales</taxon>
        <taxon>Sphaerophragmiaceae</taxon>
        <taxon>Austropuccinia</taxon>
    </lineage>
</organism>
<dbReference type="Pfam" id="PF17921">
    <property type="entry name" value="Integrase_H2C2"/>
    <property type="match status" value="1"/>
</dbReference>
<dbReference type="AlphaFoldDB" id="A0A9Q3HJT9"/>
<evidence type="ECO:0000259" key="1">
    <source>
        <dbReference type="Pfam" id="PF17921"/>
    </source>
</evidence>
<dbReference type="PANTHER" id="PTHR37984">
    <property type="entry name" value="PROTEIN CBG26694"/>
    <property type="match status" value="1"/>
</dbReference>
<dbReference type="InterPro" id="IPR050951">
    <property type="entry name" value="Retrovirus_Pol_polyprotein"/>
</dbReference>
<protein>
    <recommendedName>
        <fullName evidence="1">Integrase zinc-binding domain-containing protein</fullName>
    </recommendedName>
</protein>
<dbReference type="Gene3D" id="1.10.340.70">
    <property type="match status" value="1"/>
</dbReference>
<gene>
    <name evidence="2" type="ORF">O181_047806</name>
</gene>
<dbReference type="InterPro" id="IPR041588">
    <property type="entry name" value="Integrase_H2C2"/>
</dbReference>
<evidence type="ECO:0000313" key="3">
    <source>
        <dbReference type="Proteomes" id="UP000765509"/>
    </source>
</evidence>
<accession>A0A9Q3HJT9</accession>
<dbReference type="Proteomes" id="UP000765509">
    <property type="component" value="Unassembled WGS sequence"/>
</dbReference>
<reference evidence="2" key="1">
    <citation type="submission" date="2021-03" db="EMBL/GenBank/DDBJ databases">
        <title>Draft genome sequence of rust myrtle Austropuccinia psidii MF-1, a brazilian biotype.</title>
        <authorList>
            <person name="Quecine M.C."/>
            <person name="Pachon D.M.R."/>
            <person name="Bonatelli M.L."/>
            <person name="Correr F.H."/>
            <person name="Franceschini L.M."/>
            <person name="Leite T.F."/>
            <person name="Margarido G.R.A."/>
            <person name="Almeida C.A."/>
            <person name="Ferrarezi J.A."/>
            <person name="Labate C.A."/>
        </authorList>
    </citation>
    <scope>NUCLEOTIDE SEQUENCE</scope>
    <source>
        <strain evidence="2">MF-1</strain>
    </source>
</reference>
<comment type="caution">
    <text evidence="2">The sequence shown here is derived from an EMBL/GenBank/DDBJ whole genome shotgun (WGS) entry which is preliminary data.</text>
</comment>
<proteinExistence type="predicted"/>
<feature type="domain" description="Integrase zinc-binding" evidence="1">
    <location>
        <begin position="2"/>
        <end position="41"/>
    </location>
</feature>
<dbReference type="OrthoDB" id="4360000at2759"/>
<sequence length="127" mass="15018">MGHMSEDSTKESVASTSWWAKWEEELSEYINTCQICQKENRKHCKKHVFLQHIEEPKHPWETINMDWVTGFVPGGKGDFNACLIILDRFRRNMRCLAFHKKVYSHGYCSVILEQHHIYLGSNSDHHE</sequence>